<dbReference type="Ensembl" id="ENSPMGT00000017235.1">
    <property type="protein sequence ID" value="ENSPMGP00000016155.1"/>
    <property type="gene ID" value="ENSPMGG00000013261.1"/>
</dbReference>
<sequence>TFMCQMFQAYPPQMSFGTAQGNFRFNAPQDGSKGSRSGRAQPPPPQSWLQDPDRPSIISATELKELDNLDTDADEGWAGAQMEVDYTEKLNFSDDDENQSKDKGENWSVVLRVHLLVFLFQGSGRSVGGAPLRPSKTGTTATPAVDEDPEAWRQKRKKPEVSEAVERARRRREEEERRMEEQRLAACAEKLKRLNEKQRQSDGKPALCSSDDTGVSFEDTSTSALSNATPAIPTSQSQTPVQTSVSERVERERTEPELRVDPHVEDDHLVRQAASPVQRPVPVEPQNEDENIQTEVGPIVDEMPADRTVGPIQDYFNIDDNRGEHPRILCLIWHYHVHFLFSWIFFFYV</sequence>
<dbReference type="PANTHER" id="PTHR14038">
    <property type="entry name" value="BAT2 HLA-B-ASSOCIATED TRANSCRIPT 2"/>
    <property type="match status" value="1"/>
</dbReference>
<evidence type="ECO:0000313" key="2">
    <source>
        <dbReference type="Ensembl" id="ENSPMGP00000016155.1"/>
    </source>
</evidence>
<proteinExistence type="predicted"/>
<reference evidence="2" key="2">
    <citation type="submission" date="2025-09" db="UniProtKB">
        <authorList>
            <consortium name="Ensembl"/>
        </authorList>
    </citation>
    <scope>IDENTIFICATION</scope>
</reference>
<dbReference type="PANTHER" id="PTHR14038:SF6">
    <property type="entry name" value="PROTEIN PRRC2C"/>
    <property type="match status" value="1"/>
</dbReference>
<feature type="compositionally biased region" description="Low complexity" evidence="1">
    <location>
        <begin position="233"/>
        <end position="246"/>
    </location>
</feature>
<feature type="compositionally biased region" description="Polar residues" evidence="1">
    <location>
        <begin position="210"/>
        <end position="229"/>
    </location>
</feature>
<keyword evidence="3" id="KW-1185">Reference proteome</keyword>
<feature type="region of interest" description="Disordered" evidence="1">
    <location>
        <begin position="20"/>
        <end position="55"/>
    </location>
</feature>
<dbReference type="InterPro" id="IPR033184">
    <property type="entry name" value="PRRC2"/>
</dbReference>
<feature type="region of interest" description="Disordered" evidence="1">
    <location>
        <begin position="195"/>
        <end position="257"/>
    </location>
</feature>
<evidence type="ECO:0008006" key="4">
    <source>
        <dbReference type="Google" id="ProtNLM"/>
    </source>
</evidence>
<name>A0A3B4AHJ5_9GOBI</name>
<dbReference type="AlphaFoldDB" id="A0A3B4AHJ5"/>
<dbReference type="STRING" id="409849.ENSPMGP00000016155"/>
<accession>A0A3B4AHJ5</accession>
<dbReference type="GO" id="GO:0030154">
    <property type="term" value="P:cell differentiation"/>
    <property type="evidence" value="ECO:0007669"/>
    <property type="project" value="TreeGrafter"/>
</dbReference>
<evidence type="ECO:0000256" key="1">
    <source>
        <dbReference type="SAM" id="MobiDB-lite"/>
    </source>
</evidence>
<feature type="compositionally biased region" description="Basic and acidic residues" evidence="1">
    <location>
        <begin position="159"/>
        <end position="178"/>
    </location>
</feature>
<feature type="compositionally biased region" description="Basic and acidic residues" evidence="1">
    <location>
        <begin position="247"/>
        <end position="257"/>
    </location>
</feature>
<protein>
    <recommendedName>
        <fullName evidence="4">BAT2 N-terminal domain-containing protein</fullName>
    </recommendedName>
</protein>
<feature type="region of interest" description="Disordered" evidence="1">
    <location>
        <begin position="126"/>
        <end position="178"/>
    </location>
</feature>
<reference evidence="2" key="1">
    <citation type="submission" date="2025-08" db="UniProtKB">
        <authorList>
            <consortium name="Ensembl"/>
        </authorList>
    </citation>
    <scope>IDENTIFICATION</scope>
</reference>
<organism evidence="2 3">
    <name type="scientific">Periophthalmus magnuspinnatus</name>
    <dbReference type="NCBI Taxonomy" id="409849"/>
    <lineage>
        <taxon>Eukaryota</taxon>
        <taxon>Metazoa</taxon>
        <taxon>Chordata</taxon>
        <taxon>Craniata</taxon>
        <taxon>Vertebrata</taxon>
        <taxon>Euteleostomi</taxon>
        <taxon>Actinopterygii</taxon>
        <taxon>Neopterygii</taxon>
        <taxon>Teleostei</taxon>
        <taxon>Neoteleostei</taxon>
        <taxon>Acanthomorphata</taxon>
        <taxon>Gobiaria</taxon>
        <taxon>Gobiiformes</taxon>
        <taxon>Gobioidei</taxon>
        <taxon>Gobiidae</taxon>
        <taxon>Oxudercinae</taxon>
        <taxon>Periophthalmus</taxon>
    </lineage>
</organism>
<evidence type="ECO:0000313" key="3">
    <source>
        <dbReference type="Proteomes" id="UP000261520"/>
    </source>
</evidence>
<dbReference type="Proteomes" id="UP000261520">
    <property type="component" value="Unplaced"/>
</dbReference>